<proteinExistence type="predicted"/>
<evidence type="ECO:0000256" key="1">
    <source>
        <dbReference type="SAM" id="MobiDB-lite"/>
    </source>
</evidence>
<organism evidence="2 3">
    <name type="scientific">Humisphaera borealis</name>
    <dbReference type="NCBI Taxonomy" id="2807512"/>
    <lineage>
        <taxon>Bacteria</taxon>
        <taxon>Pseudomonadati</taxon>
        <taxon>Planctomycetota</taxon>
        <taxon>Phycisphaerae</taxon>
        <taxon>Tepidisphaerales</taxon>
        <taxon>Tepidisphaeraceae</taxon>
        <taxon>Humisphaera</taxon>
    </lineage>
</organism>
<accession>A0A7M2WZJ1</accession>
<gene>
    <name evidence="2" type="ORF">IPV69_04405</name>
</gene>
<dbReference type="AlphaFoldDB" id="A0A7M2WZJ1"/>
<feature type="region of interest" description="Disordered" evidence="1">
    <location>
        <begin position="355"/>
        <end position="388"/>
    </location>
</feature>
<dbReference type="RefSeq" id="WP_206293705.1">
    <property type="nucleotide sequence ID" value="NZ_CP063458.1"/>
</dbReference>
<keyword evidence="3" id="KW-1185">Reference proteome</keyword>
<dbReference type="Proteomes" id="UP000593765">
    <property type="component" value="Chromosome"/>
</dbReference>
<feature type="compositionally biased region" description="Basic and acidic residues" evidence="1">
    <location>
        <begin position="360"/>
        <end position="378"/>
    </location>
</feature>
<feature type="region of interest" description="Disordered" evidence="1">
    <location>
        <begin position="427"/>
        <end position="448"/>
    </location>
</feature>
<evidence type="ECO:0000313" key="3">
    <source>
        <dbReference type="Proteomes" id="UP000593765"/>
    </source>
</evidence>
<feature type="region of interest" description="Disordered" evidence="1">
    <location>
        <begin position="27"/>
        <end position="83"/>
    </location>
</feature>
<evidence type="ECO:0000313" key="2">
    <source>
        <dbReference type="EMBL" id="QOV90612.1"/>
    </source>
</evidence>
<dbReference type="EMBL" id="CP063458">
    <property type="protein sequence ID" value="QOV90612.1"/>
    <property type="molecule type" value="Genomic_DNA"/>
</dbReference>
<reference evidence="2 3" key="1">
    <citation type="submission" date="2020-10" db="EMBL/GenBank/DDBJ databases">
        <title>Wide distribution of Phycisphaera-like planctomycetes from WD2101 soil group in peatlands and genome analysis of the first cultivated representative.</title>
        <authorList>
            <person name="Dedysh S.N."/>
            <person name="Beletsky A.V."/>
            <person name="Ivanova A."/>
            <person name="Kulichevskaya I.S."/>
            <person name="Suzina N.E."/>
            <person name="Philippov D.A."/>
            <person name="Rakitin A.L."/>
            <person name="Mardanov A.V."/>
            <person name="Ravin N.V."/>
        </authorList>
    </citation>
    <scope>NUCLEOTIDE SEQUENCE [LARGE SCALE GENOMIC DNA]</scope>
    <source>
        <strain evidence="2 3">M1803</strain>
    </source>
</reference>
<name>A0A7M2WZJ1_9BACT</name>
<protein>
    <submittedName>
        <fullName evidence="2">Uncharacterized protein</fullName>
    </submittedName>
</protein>
<dbReference type="KEGG" id="hbs:IPV69_04405"/>
<sequence>MPTEDEQQHSVNDISHLFLSNVRSLAGQGMPRPVRKPPGSHSLPATPGAPTSAPVAESAHRSIPTYGTSQPAAMSDEGGIPSVDLTPEEYAQVFATGQRRDASAEAGASPARVANTDDAQLLSATGLADSDIDAVAPVTALLASHLGARQLERARDYARHLAASGHRVGLIDLDVSEFRLYLIDPAIEPGAEVESRQNVTTGMCEAHEIAEAIAELNVDVDHWLLLLPNLRTPEAKAILRDCESWTVLTTCDHDGVVSAYRTLKGVVDARVDETGKSTRLGLTTLDAAGDAEANRVLQKLAGVCRQFLGWEINPETPVRYAAGVAEHPLMNCRVTRDKAHLAAAPHWAVVSEMLSRPRRGQADTHVPDTRTVAHDSGEKSQPAVTAAPAMDSALTAEPVGTPQSAVPRSIEPSIRRVDVAESPVVMTSGVSESRPTPAPAPSMQKPAETTDFTMPRLSIAGDSAPARTSSSDDVIDLPGDADDINGILSAVLRRAEFGVVECPIGVPSCPNGRLAVTRDRGLAIVAAASRGLSELRAIGKAFQWMLENRSLIAMAMPQFAIDTNKTPAIILLVDQADITGDLLRPMMQADHVMVRAYRTLKWAGRTGLLLEAA</sequence>